<gene>
    <name evidence="1" type="ORF">BJ508DRAFT_329901</name>
</gene>
<proteinExistence type="predicted"/>
<sequence length="301" mass="33303">MGAENSTPSDLQTSYPATSYDSRQLDIAILAASQSIKHHITYNDSLDDLRKALGDLERTDMDLLVAVHRAAPAVVDALVDGERPHRKVFYIASKKLMIVTLPGKIHTIINPWLIQFFGCHDRHIGLRGLMRIEKGTHVNSTYSTGEYLSGKGADIIVRSRSARAGPALIIEILVSEEMPDLRLDARWWLENVDGVRVVLLVGLDKCGRRIKLEKWTNITADDSTQSGITKTAVCEQWMELSWGQAESSSCNSFIVNPGSIDPLVIGSAAELLNDTLLPSSLDYTISSTELQEMVEHVNQCF</sequence>
<dbReference type="Proteomes" id="UP000275078">
    <property type="component" value="Unassembled WGS sequence"/>
</dbReference>
<evidence type="ECO:0000313" key="2">
    <source>
        <dbReference type="Proteomes" id="UP000275078"/>
    </source>
</evidence>
<dbReference type="AlphaFoldDB" id="A0A3N4HXC2"/>
<accession>A0A3N4HXC2</accession>
<protein>
    <recommendedName>
        <fullName evidence="3">Restriction endonuclease domain-containing protein</fullName>
    </recommendedName>
</protein>
<dbReference type="EMBL" id="ML119721">
    <property type="protein sequence ID" value="RPA77746.1"/>
    <property type="molecule type" value="Genomic_DNA"/>
</dbReference>
<reference evidence="1 2" key="1">
    <citation type="journal article" date="2018" name="Nat. Ecol. Evol.">
        <title>Pezizomycetes genomes reveal the molecular basis of ectomycorrhizal truffle lifestyle.</title>
        <authorList>
            <person name="Murat C."/>
            <person name="Payen T."/>
            <person name="Noel B."/>
            <person name="Kuo A."/>
            <person name="Morin E."/>
            <person name="Chen J."/>
            <person name="Kohler A."/>
            <person name="Krizsan K."/>
            <person name="Balestrini R."/>
            <person name="Da Silva C."/>
            <person name="Montanini B."/>
            <person name="Hainaut M."/>
            <person name="Levati E."/>
            <person name="Barry K.W."/>
            <person name="Belfiori B."/>
            <person name="Cichocki N."/>
            <person name="Clum A."/>
            <person name="Dockter R.B."/>
            <person name="Fauchery L."/>
            <person name="Guy J."/>
            <person name="Iotti M."/>
            <person name="Le Tacon F."/>
            <person name="Lindquist E.A."/>
            <person name="Lipzen A."/>
            <person name="Malagnac F."/>
            <person name="Mello A."/>
            <person name="Molinier V."/>
            <person name="Miyauchi S."/>
            <person name="Poulain J."/>
            <person name="Riccioni C."/>
            <person name="Rubini A."/>
            <person name="Sitrit Y."/>
            <person name="Splivallo R."/>
            <person name="Traeger S."/>
            <person name="Wang M."/>
            <person name="Zifcakova L."/>
            <person name="Wipf D."/>
            <person name="Zambonelli A."/>
            <person name="Paolocci F."/>
            <person name="Nowrousian M."/>
            <person name="Ottonello S."/>
            <person name="Baldrian P."/>
            <person name="Spatafora J.W."/>
            <person name="Henrissat B."/>
            <person name="Nagy L.G."/>
            <person name="Aury J.M."/>
            <person name="Wincker P."/>
            <person name="Grigoriev I.V."/>
            <person name="Bonfante P."/>
            <person name="Martin F.M."/>
        </authorList>
    </citation>
    <scope>NUCLEOTIDE SEQUENCE [LARGE SCALE GENOMIC DNA]</scope>
    <source>
        <strain evidence="1 2">RN42</strain>
    </source>
</reference>
<dbReference type="OrthoDB" id="76567at2759"/>
<keyword evidence="2" id="KW-1185">Reference proteome</keyword>
<organism evidence="1 2">
    <name type="scientific">Ascobolus immersus RN42</name>
    <dbReference type="NCBI Taxonomy" id="1160509"/>
    <lineage>
        <taxon>Eukaryota</taxon>
        <taxon>Fungi</taxon>
        <taxon>Dikarya</taxon>
        <taxon>Ascomycota</taxon>
        <taxon>Pezizomycotina</taxon>
        <taxon>Pezizomycetes</taxon>
        <taxon>Pezizales</taxon>
        <taxon>Ascobolaceae</taxon>
        <taxon>Ascobolus</taxon>
    </lineage>
</organism>
<evidence type="ECO:0008006" key="3">
    <source>
        <dbReference type="Google" id="ProtNLM"/>
    </source>
</evidence>
<evidence type="ECO:0000313" key="1">
    <source>
        <dbReference type="EMBL" id="RPA77746.1"/>
    </source>
</evidence>
<name>A0A3N4HXC2_ASCIM</name>